<dbReference type="RefSeq" id="XP_064709827.1">
    <property type="nucleotide sequence ID" value="XM_064853428.1"/>
</dbReference>
<keyword evidence="4" id="KW-0560">Oxidoreductase</keyword>
<keyword evidence="5" id="KW-0503">Monooxygenase</keyword>
<proteinExistence type="inferred from homology"/>
<dbReference type="SUPFAM" id="SSF54373">
    <property type="entry name" value="FAD-linked reductases, C-terminal domain"/>
    <property type="match status" value="1"/>
</dbReference>
<dbReference type="Pfam" id="PF01494">
    <property type="entry name" value="FAD_binding_3"/>
    <property type="match status" value="1"/>
</dbReference>
<sequence>MDISEGIVSLADGKAISSDLIICADGISSRTRSTVIDIPSCSPRPLQDSVYRAMLPRAVMMSRPETDKLISTDSAQLFMGPKRALLAYPIAQGKLYNIAITALDTNPSSDTDRIGRWNDPVDINELKRLFHDFCPQVQSLLGLVETCTKWTIAEVPPLETWSSKSGRVVLLGDAAHAMSPHLAQGSAMAIEDAAVLGECLQRVESTQCNLTQALQWYEQIRKPRVERIAGLARQNGASMLLEDGPEQEQRDRKFGASLDANQSRVMTKVLSEAVADQNAPWATPAFSKWLYGFDALKDAQIRLERLSGLQNSQVTSAELRATN</sequence>
<dbReference type="InterPro" id="IPR002938">
    <property type="entry name" value="FAD-bd"/>
</dbReference>
<evidence type="ECO:0000256" key="5">
    <source>
        <dbReference type="ARBA" id="ARBA00023033"/>
    </source>
</evidence>
<dbReference type="GO" id="GO:0004497">
    <property type="term" value="F:monooxygenase activity"/>
    <property type="evidence" value="ECO:0007669"/>
    <property type="project" value="UniProtKB-KW"/>
</dbReference>
<dbReference type="Proteomes" id="UP001358417">
    <property type="component" value="Unassembled WGS sequence"/>
</dbReference>
<dbReference type="PANTHER" id="PTHR13789:SF147">
    <property type="entry name" value="PUTATIVE (AFU_ORTHOLOGUE AFUA_2G01950)-RELATED"/>
    <property type="match status" value="1"/>
</dbReference>
<comment type="caution">
    <text evidence="7">The sequence shown here is derived from an EMBL/GenBank/DDBJ whole genome shotgun (WGS) entry which is preliminary data.</text>
</comment>
<dbReference type="EMBL" id="JAVRRD010000004">
    <property type="protein sequence ID" value="KAK5060006.1"/>
    <property type="molecule type" value="Genomic_DNA"/>
</dbReference>
<dbReference type="Gene3D" id="3.50.50.60">
    <property type="entry name" value="FAD/NAD(P)-binding domain"/>
    <property type="match status" value="1"/>
</dbReference>
<gene>
    <name evidence="7" type="ORF">LTR84_009890</name>
</gene>
<keyword evidence="3" id="KW-0274">FAD</keyword>
<protein>
    <recommendedName>
        <fullName evidence="6">FAD-binding domain-containing protein</fullName>
    </recommendedName>
</protein>
<keyword evidence="2" id="KW-0285">Flavoprotein</keyword>
<evidence type="ECO:0000259" key="6">
    <source>
        <dbReference type="Pfam" id="PF01494"/>
    </source>
</evidence>
<comment type="similarity">
    <text evidence="1">Belongs to the paxM FAD-dependent monooxygenase family.</text>
</comment>
<evidence type="ECO:0000313" key="8">
    <source>
        <dbReference type="Proteomes" id="UP001358417"/>
    </source>
</evidence>
<organism evidence="7 8">
    <name type="scientific">Exophiala bonariae</name>
    <dbReference type="NCBI Taxonomy" id="1690606"/>
    <lineage>
        <taxon>Eukaryota</taxon>
        <taxon>Fungi</taxon>
        <taxon>Dikarya</taxon>
        <taxon>Ascomycota</taxon>
        <taxon>Pezizomycotina</taxon>
        <taxon>Eurotiomycetes</taxon>
        <taxon>Chaetothyriomycetidae</taxon>
        <taxon>Chaetothyriales</taxon>
        <taxon>Herpotrichiellaceae</taxon>
        <taxon>Exophiala</taxon>
    </lineage>
</organism>
<dbReference type="PRINTS" id="PR00420">
    <property type="entry name" value="RNGMNOXGNASE"/>
</dbReference>
<evidence type="ECO:0000256" key="3">
    <source>
        <dbReference type="ARBA" id="ARBA00022827"/>
    </source>
</evidence>
<evidence type="ECO:0000256" key="4">
    <source>
        <dbReference type="ARBA" id="ARBA00023002"/>
    </source>
</evidence>
<dbReference type="AlphaFoldDB" id="A0AAV9NJY4"/>
<dbReference type="InterPro" id="IPR036188">
    <property type="entry name" value="FAD/NAD-bd_sf"/>
</dbReference>
<dbReference type="GeneID" id="89978048"/>
<feature type="domain" description="FAD-binding" evidence="6">
    <location>
        <begin position="14"/>
        <end position="228"/>
    </location>
</feature>
<reference evidence="7 8" key="1">
    <citation type="submission" date="2023-08" db="EMBL/GenBank/DDBJ databases">
        <title>Black Yeasts Isolated from many extreme environments.</title>
        <authorList>
            <person name="Coleine C."/>
            <person name="Stajich J.E."/>
            <person name="Selbmann L."/>
        </authorList>
    </citation>
    <scope>NUCLEOTIDE SEQUENCE [LARGE SCALE GENOMIC DNA]</scope>
    <source>
        <strain evidence="7 8">CCFEE 5792</strain>
    </source>
</reference>
<dbReference type="GO" id="GO:0071949">
    <property type="term" value="F:FAD binding"/>
    <property type="evidence" value="ECO:0007669"/>
    <property type="project" value="InterPro"/>
</dbReference>
<name>A0AAV9NJY4_9EURO</name>
<keyword evidence="8" id="KW-1185">Reference proteome</keyword>
<evidence type="ECO:0000256" key="2">
    <source>
        <dbReference type="ARBA" id="ARBA00022630"/>
    </source>
</evidence>
<accession>A0AAV9NJY4</accession>
<dbReference type="PANTHER" id="PTHR13789">
    <property type="entry name" value="MONOOXYGENASE"/>
    <property type="match status" value="1"/>
</dbReference>
<evidence type="ECO:0000313" key="7">
    <source>
        <dbReference type="EMBL" id="KAK5060006.1"/>
    </source>
</evidence>
<dbReference type="InterPro" id="IPR050493">
    <property type="entry name" value="FAD-dep_Monooxygenase_BioMet"/>
</dbReference>
<dbReference type="SUPFAM" id="SSF51905">
    <property type="entry name" value="FAD/NAD(P)-binding domain"/>
    <property type="match status" value="1"/>
</dbReference>
<evidence type="ECO:0000256" key="1">
    <source>
        <dbReference type="ARBA" id="ARBA00007992"/>
    </source>
</evidence>